<evidence type="ECO:0000313" key="1">
    <source>
        <dbReference type="EMBL" id="MBW0515594.1"/>
    </source>
</evidence>
<evidence type="ECO:0000313" key="2">
    <source>
        <dbReference type="Proteomes" id="UP000765509"/>
    </source>
</evidence>
<proteinExistence type="predicted"/>
<name>A0A9Q3E678_9BASI</name>
<keyword evidence="2" id="KW-1185">Reference proteome</keyword>
<comment type="caution">
    <text evidence="1">The sequence shown here is derived from an EMBL/GenBank/DDBJ whole genome shotgun (WGS) entry which is preliminary data.</text>
</comment>
<dbReference type="Proteomes" id="UP000765509">
    <property type="component" value="Unassembled WGS sequence"/>
</dbReference>
<reference evidence="1" key="1">
    <citation type="submission" date="2021-03" db="EMBL/GenBank/DDBJ databases">
        <title>Draft genome sequence of rust myrtle Austropuccinia psidii MF-1, a brazilian biotype.</title>
        <authorList>
            <person name="Quecine M.C."/>
            <person name="Pachon D.M.R."/>
            <person name="Bonatelli M.L."/>
            <person name="Correr F.H."/>
            <person name="Franceschini L.M."/>
            <person name="Leite T.F."/>
            <person name="Margarido G.R.A."/>
            <person name="Almeida C.A."/>
            <person name="Ferrarezi J.A."/>
            <person name="Labate C.A."/>
        </authorList>
    </citation>
    <scope>NUCLEOTIDE SEQUENCE</scope>
    <source>
        <strain evidence="1">MF-1</strain>
    </source>
</reference>
<accession>A0A9Q3E678</accession>
<gene>
    <name evidence="1" type="ORF">O181_055309</name>
</gene>
<dbReference type="EMBL" id="AVOT02024727">
    <property type="protein sequence ID" value="MBW0515594.1"/>
    <property type="molecule type" value="Genomic_DNA"/>
</dbReference>
<sequence length="126" mass="13973">MGGPWHKGARPPHCKFPVNMATTFWRDIIKIECAVLATWNCCAEPQSLSFVFNRGRFAPTASPSPPCSPYISSRTELVLGFRTTSTTCVLTGWNRSYCLISVKSFCRHNGFGSLPLAFKLGQSRIV</sequence>
<dbReference type="AlphaFoldDB" id="A0A9Q3E678"/>
<protein>
    <submittedName>
        <fullName evidence="1">Uncharacterized protein</fullName>
    </submittedName>
</protein>
<organism evidence="1 2">
    <name type="scientific">Austropuccinia psidii MF-1</name>
    <dbReference type="NCBI Taxonomy" id="1389203"/>
    <lineage>
        <taxon>Eukaryota</taxon>
        <taxon>Fungi</taxon>
        <taxon>Dikarya</taxon>
        <taxon>Basidiomycota</taxon>
        <taxon>Pucciniomycotina</taxon>
        <taxon>Pucciniomycetes</taxon>
        <taxon>Pucciniales</taxon>
        <taxon>Sphaerophragmiaceae</taxon>
        <taxon>Austropuccinia</taxon>
    </lineage>
</organism>